<dbReference type="AlphaFoldDB" id="A0AAW0PXW1"/>
<comment type="caution">
    <text evidence="2">The sequence shown here is derived from an EMBL/GenBank/DDBJ whole genome shotgun (WGS) entry which is preliminary data.</text>
</comment>
<feature type="compositionally biased region" description="Gly residues" evidence="1">
    <location>
        <begin position="1"/>
        <end position="11"/>
    </location>
</feature>
<accession>A0AAW0PXW1</accession>
<feature type="region of interest" description="Disordered" evidence="1">
    <location>
        <begin position="1"/>
        <end position="20"/>
    </location>
</feature>
<protein>
    <submittedName>
        <fullName evidence="2">Uncharacterized protein</fullName>
    </submittedName>
</protein>
<feature type="region of interest" description="Disordered" evidence="1">
    <location>
        <begin position="78"/>
        <end position="105"/>
    </location>
</feature>
<evidence type="ECO:0000313" key="2">
    <source>
        <dbReference type="EMBL" id="KAK7939579.1"/>
    </source>
</evidence>
<evidence type="ECO:0000256" key="1">
    <source>
        <dbReference type="SAM" id="MobiDB-lite"/>
    </source>
</evidence>
<sequence length="105" mass="11573">MQTETGLGGGRPPRDVPPWPGRLLEIQSPNYLRMTDGPRDVIGLALQKRRVIFGDFGSLVTRFVYDLTNTEAFSLADLDETSGSGSNSAQKRRTVRGQSVLHLND</sequence>
<dbReference type="EMBL" id="JBBPFD010000002">
    <property type="protein sequence ID" value="KAK7939579.1"/>
    <property type="molecule type" value="Genomic_DNA"/>
</dbReference>
<keyword evidence="3" id="KW-1185">Reference proteome</keyword>
<proteinExistence type="predicted"/>
<dbReference type="Proteomes" id="UP001460270">
    <property type="component" value="Unassembled WGS sequence"/>
</dbReference>
<organism evidence="2 3">
    <name type="scientific">Mugilogobius chulae</name>
    <name type="common">yellowstripe goby</name>
    <dbReference type="NCBI Taxonomy" id="88201"/>
    <lineage>
        <taxon>Eukaryota</taxon>
        <taxon>Metazoa</taxon>
        <taxon>Chordata</taxon>
        <taxon>Craniata</taxon>
        <taxon>Vertebrata</taxon>
        <taxon>Euteleostomi</taxon>
        <taxon>Actinopterygii</taxon>
        <taxon>Neopterygii</taxon>
        <taxon>Teleostei</taxon>
        <taxon>Neoteleostei</taxon>
        <taxon>Acanthomorphata</taxon>
        <taxon>Gobiaria</taxon>
        <taxon>Gobiiformes</taxon>
        <taxon>Gobioidei</taxon>
        <taxon>Gobiidae</taxon>
        <taxon>Gobionellinae</taxon>
        <taxon>Mugilogobius</taxon>
    </lineage>
</organism>
<gene>
    <name evidence="2" type="ORF">WMY93_002905</name>
</gene>
<evidence type="ECO:0000313" key="3">
    <source>
        <dbReference type="Proteomes" id="UP001460270"/>
    </source>
</evidence>
<name>A0AAW0PXW1_9GOBI</name>
<reference evidence="3" key="1">
    <citation type="submission" date="2024-04" db="EMBL/GenBank/DDBJ databases">
        <title>Salinicola lusitanus LLJ914,a marine bacterium isolated from the Okinawa Trough.</title>
        <authorList>
            <person name="Li J."/>
        </authorList>
    </citation>
    <scope>NUCLEOTIDE SEQUENCE [LARGE SCALE GENOMIC DNA]</scope>
</reference>